<gene>
    <name evidence="1" type="ORF">GCM10022409_16390</name>
</gene>
<dbReference type="Proteomes" id="UP001501469">
    <property type="component" value="Unassembled WGS sequence"/>
</dbReference>
<evidence type="ECO:0000313" key="2">
    <source>
        <dbReference type="Proteomes" id="UP001501469"/>
    </source>
</evidence>
<reference evidence="2" key="1">
    <citation type="journal article" date="2019" name="Int. J. Syst. Evol. Microbiol.">
        <title>The Global Catalogue of Microorganisms (GCM) 10K type strain sequencing project: providing services to taxonomists for standard genome sequencing and annotation.</title>
        <authorList>
            <consortium name="The Broad Institute Genomics Platform"/>
            <consortium name="The Broad Institute Genome Sequencing Center for Infectious Disease"/>
            <person name="Wu L."/>
            <person name="Ma J."/>
        </authorList>
    </citation>
    <scope>NUCLEOTIDE SEQUENCE [LARGE SCALE GENOMIC DNA]</scope>
    <source>
        <strain evidence="2">JCM 17225</strain>
    </source>
</reference>
<evidence type="ECO:0000313" key="1">
    <source>
        <dbReference type="EMBL" id="GAA4032824.1"/>
    </source>
</evidence>
<proteinExistence type="predicted"/>
<dbReference type="EMBL" id="BAABDK010000013">
    <property type="protein sequence ID" value="GAA4032824.1"/>
    <property type="molecule type" value="Genomic_DNA"/>
</dbReference>
<accession>A0ABP7TY94</accession>
<keyword evidence="2" id="KW-1185">Reference proteome</keyword>
<protein>
    <submittedName>
        <fullName evidence="1">Uncharacterized protein</fullName>
    </submittedName>
</protein>
<dbReference type="RefSeq" id="WP_345052714.1">
    <property type="nucleotide sequence ID" value="NZ_BAABDK010000013.1"/>
</dbReference>
<sequence length="46" mass="5273">MPPLLLTKHRLHIGDNKFEFLTSQQPAKVSVDPCHAFIDRVQKDNS</sequence>
<comment type="caution">
    <text evidence="1">The sequence shown here is derived from an EMBL/GenBank/DDBJ whole genome shotgun (WGS) entry which is preliminary data.</text>
</comment>
<organism evidence="1 2">
    <name type="scientific">Hymenobacter glaciei</name>
    <dbReference type="NCBI Taxonomy" id="877209"/>
    <lineage>
        <taxon>Bacteria</taxon>
        <taxon>Pseudomonadati</taxon>
        <taxon>Bacteroidota</taxon>
        <taxon>Cytophagia</taxon>
        <taxon>Cytophagales</taxon>
        <taxon>Hymenobacteraceae</taxon>
        <taxon>Hymenobacter</taxon>
    </lineage>
</organism>
<name>A0ABP7TY94_9BACT</name>